<keyword evidence="2" id="KW-0472">Membrane</keyword>
<name>A0A8J2Z3C7_9GAMM</name>
<protein>
    <recommendedName>
        <fullName evidence="5">Intracellular multiplication protein IcmG</fullName>
    </recommendedName>
</protein>
<dbReference type="AlphaFoldDB" id="A0A8J2Z3C7"/>
<feature type="transmembrane region" description="Helical" evidence="2">
    <location>
        <begin position="45"/>
        <end position="66"/>
    </location>
</feature>
<evidence type="ECO:0008006" key="5">
    <source>
        <dbReference type="Google" id="ProtNLM"/>
    </source>
</evidence>
<gene>
    <name evidence="3" type="ORF">GCM10010995_08180</name>
</gene>
<feature type="region of interest" description="Disordered" evidence="1">
    <location>
        <begin position="1"/>
        <end position="28"/>
    </location>
</feature>
<sequence length="251" mass="27904">MQEDVFKSQNDQNEHGENSLTQDASYSSKTLSTKPQRFKFEKIHIAYAVTGIAMIFGAYLLLSPLFSSTHPSQKDLSSNQVPDQQWQQIDSPSLPVSGNNYPAYRPQPLNQKHETVTEGQLQSLVTMQQQTQKELKSSYLILAQHIKSIEADLGTLKEGIAKMTQNSDAMQKAQTALGNIENQLQAMSAARMASIDKLNLTAIVDGIAWLEDQNGYTRTVVKNTEIPGYGKVLKIDSTHNKVFMSSGYVFS</sequence>
<evidence type="ECO:0000313" key="4">
    <source>
        <dbReference type="Proteomes" id="UP000636949"/>
    </source>
</evidence>
<dbReference type="EMBL" id="BMJS01000006">
    <property type="protein sequence ID" value="GGF93404.1"/>
    <property type="molecule type" value="Genomic_DNA"/>
</dbReference>
<organism evidence="3 4">
    <name type="scientific">Cysteiniphilum litorale</name>
    <dbReference type="NCBI Taxonomy" id="2056700"/>
    <lineage>
        <taxon>Bacteria</taxon>
        <taxon>Pseudomonadati</taxon>
        <taxon>Pseudomonadota</taxon>
        <taxon>Gammaproteobacteria</taxon>
        <taxon>Thiotrichales</taxon>
        <taxon>Fastidiosibacteraceae</taxon>
        <taxon>Cysteiniphilum</taxon>
    </lineage>
</organism>
<proteinExistence type="predicted"/>
<dbReference type="OrthoDB" id="5615758at2"/>
<dbReference type="RefSeq" id="WP_117001843.1">
    <property type="nucleotide sequence ID" value="NZ_BMJS01000006.1"/>
</dbReference>
<evidence type="ECO:0000256" key="1">
    <source>
        <dbReference type="SAM" id="MobiDB-lite"/>
    </source>
</evidence>
<accession>A0A8J2Z3C7</accession>
<dbReference type="Proteomes" id="UP000636949">
    <property type="component" value="Unassembled WGS sequence"/>
</dbReference>
<keyword evidence="4" id="KW-1185">Reference proteome</keyword>
<reference evidence="3" key="1">
    <citation type="journal article" date="2014" name="Int. J. Syst. Evol. Microbiol.">
        <title>Complete genome sequence of Corynebacterium casei LMG S-19264T (=DSM 44701T), isolated from a smear-ripened cheese.</title>
        <authorList>
            <consortium name="US DOE Joint Genome Institute (JGI-PGF)"/>
            <person name="Walter F."/>
            <person name="Albersmeier A."/>
            <person name="Kalinowski J."/>
            <person name="Ruckert C."/>
        </authorList>
    </citation>
    <scope>NUCLEOTIDE SEQUENCE</scope>
    <source>
        <strain evidence="3">CGMCC 1.15758</strain>
    </source>
</reference>
<feature type="compositionally biased region" description="Polar residues" evidence="1">
    <location>
        <begin position="18"/>
        <end position="28"/>
    </location>
</feature>
<evidence type="ECO:0000313" key="3">
    <source>
        <dbReference type="EMBL" id="GGF93404.1"/>
    </source>
</evidence>
<evidence type="ECO:0000256" key="2">
    <source>
        <dbReference type="SAM" id="Phobius"/>
    </source>
</evidence>
<reference evidence="3" key="2">
    <citation type="submission" date="2020-09" db="EMBL/GenBank/DDBJ databases">
        <authorList>
            <person name="Sun Q."/>
            <person name="Zhou Y."/>
        </authorList>
    </citation>
    <scope>NUCLEOTIDE SEQUENCE</scope>
    <source>
        <strain evidence="3">CGMCC 1.15758</strain>
    </source>
</reference>
<feature type="compositionally biased region" description="Basic and acidic residues" evidence="1">
    <location>
        <begin position="1"/>
        <end position="17"/>
    </location>
</feature>
<keyword evidence="2" id="KW-1133">Transmembrane helix</keyword>
<keyword evidence="2" id="KW-0812">Transmembrane</keyword>
<comment type="caution">
    <text evidence="3">The sequence shown here is derived from an EMBL/GenBank/DDBJ whole genome shotgun (WGS) entry which is preliminary data.</text>
</comment>